<dbReference type="InterPro" id="IPR038459">
    <property type="entry name" value="MT_TRM10-typ_sf"/>
</dbReference>
<accession>A0A168LHK0</accession>
<evidence type="ECO:0000313" key="11">
    <source>
        <dbReference type="EMBL" id="OAD03541.1"/>
    </source>
</evidence>
<evidence type="ECO:0000256" key="9">
    <source>
        <dbReference type="SAM" id="MobiDB-lite"/>
    </source>
</evidence>
<dbReference type="GO" id="GO:0002939">
    <property type="term" value="P:tRNA N1-guanine methylation"/>
    <property type="evidence" value="ECO:0007669"/>
    <property type="project" value="TreeGrafter"/>
</dbReference>
<evidence type="ECO:0000256" key="4">
    <source>
        <dbReference type="ARBA" id="ARBA00022679"/>
    </source>
</evidence>
<dbReference type="EMBL" id="AMYB01000004">
    <property type="protein sequence ID" value="OAD03541.1"/>
    <property type="molecule type" value="Genomic_DNA"/>
</dbReference>
<evidence type="ECO:0000256" key="7">
    <source>
        <dbReference type="ARBA" id="ARBA00032166"/>
    </source>
</evidence>
<feature type="compositionally biased region" description="Acidic residues" evidence="9">
    <location>
        <begin position="113"/>
        <end position="127"/>
    </location>
</feature>
<feature type="region of interest" description="Disordered" evidence="9">
    <location>
        <begin position="107"/>
        <end position="127"/>
    </location>
</feature>
<sequence length="127" mass="14549">MELYDKDSLVYLSADSDNVIERLEEGKNYIIGGIVDKNRYKNLCQDKAVKQGIQTARLPIGNYLQMASRKVLTVNQVCEIMLKWLELHDWQQAFMDTIPGRKLKDVKLIEGEPTQEEEGESSQEEAA</sequence>
<evidence type="ECO:0000256" key="3">
    <source>
        <dbReference type="ARBA" id="ARBA00022603"/>
    </source>
</evidence>
<dbReference type="CDD" id="cd18089">
    <property type="entry name" value="SPOUT_Trm10-like"/>
    <property type="match status" value="1"/>
</dbReference>
<evidence type="ECO:0000313" key="12">
    <source>
        <dbReference type="Proteomes" id="UP000077051"/>
    </source>
</evidence>
<evidence type="ECO:0000256" key="2">
    <source>
        <dbReference type="ARBA" id="ARBA00020451"/>
    </source>
</evidence>
<name>A0A168LHK0_MUCCL</name>
<dbReference type="PANTHER" id="PTHR13563">
    <property type="entry name" value="TRNA (GUANINE-9-) METHYLTRANSFERASE"/>
    <property type="match status" value="1"/>
</dbReference>
<dbReference type="GO" id="GO:0000049">
    <property type="term" value="F:tRNA binding"/>
    <property type="evidence" value="ECO:0007669"/>
    <property type="project" value="TreeGrafter"/>
</dbReference>
<dbReference type="VEuPathDB" id="FungiDB:MUCCIDRAFT_142264"/>
<dbReference type="Gene3D" id="3.40.1280.30">
    <property type="match status" value="1"/>
</dbReference>
<evidence type="ECO:0000256" key="5">
    <source>
        <dbReference type="ARBA" id="ARBA00022691"/>
    </source>
</evidence>
<dbReference type="PROSITE" id="PS51675">
    <property type="entry name" value="SAM_MT_TRM10"/>
    <property type="match status" value="1"/>
</dbReference>
<dbReference type="EC" id="2.1.1.221" evidence="1"/>
<reference evidence="11 12" key="1">
    <citation type="submission" date="2015-06" db="EMBL/GenBank/DDBJ databases">
        <title>Expansion of signal transduction pathways in fungi by whole-genome duplication.</title>
        <authorList>
            <consortium name="DOE Joint Genome Institute"/>
            <person name="Corrochano L.M."/>
            <person name="Kuo A."/>
            <person name="Marcet-Houben M."/>
            <person name="Polaino S."/>
            <person name="Salamov A."/>
            <person name="Villalobos J.M."/>
            <person name="Alvarez M.I."/>
            <person name="Avalos J."/>
            <person name="Benito E.P."/>
            <person name="Benoit I."/>
            <person name="Burger G."/>
            <person name="Camino L.P."/>
            <person name="Canovas D."/>
            <person name="Cerda-Olmedo E."/>
            <person name="Cheng J.-F."/>
            <person name="Dominguez A."/>
            <person name="Elias M."/>
            <person name="Eslava A.P."/>
            <person name="Glaser F."/>
            <person name="Grimwood J."/>
            <person name="Gutierrez G."/>
            <person name="Heitman J."/>
            <person name="Henrissat B."/>
            <person name="Iturriaga E.A."/>
            <person name="Lang B.F."/>
            <person name="Lavin J.L."/>
            <person name="Lee S."/>
            <person name="Li W."/>
            <person name="Lindquist E."/>
            <person name="Lopez-Garcia S."/>
            <person name="Luque E.M."/>
            <person name="Marcos A.T."/>
            <person name="Martin J."/>
            <person name="Mccluskey K."/>
            <person name="Medina H.R."/>
            <person name="Miralles-Duran A."/>
            <person name="Miyazaki A."/>
            <person name="Munoz-Torres E."/>
            <person name="Oguiza J.A."/>
            <person name="Ohm R."/>
            <person name="Olmedo M."/>
            <person name="Orejas M."/>
            <person name="Ortiz-Castellanos L."/>
            <person name="Pisabarro A.G."/>
            <person name="Rodriguez-Romero J."/>
            <person name="Ruiz-Herrera J."/>
            <person name="Ruiz-Vazquez R."/>
            <person name="Sanz C."/>
            <person name="Schackwitz W."/>
            <person name="Schmutz J."/>
            <person name="Shahriari M."/>
            <person name="Shelest E."/>
            <person name="Silva-Franco F."/>
            <person name="Soanes D."/>
            <person name="Syed K."/>
            <person name="Tagua V.G."/>
            <person name="Talbot N.J."/>
            <person name="Thon M."/>
            <person name="De Vries R.P."/>
            <person name="Wiebenga A."/>
            <person name="Yadav J.S."/>
            <person name="Braun E.L."/>
            <person name="Baker S."/>
            <person name="Garre V."/>
            <person name="Horwitz B."/>
            <person name="Torres-Martinez S."/>
            <person name="Idnurm A."/>
            <person name="Herrera-Estrella A."/>
            <person name="Gabaldon T."/>
            <person name="Grigoriev I.V."/>
        </authorList>
    </citation>
    <scope>NUCLEOTIDE SEQUENCE [LARGE SCALE GENOMIC DNA]</scope>
    <source>
        <strain evidence="11 12">CBS 277.49</strain>
    </source>
</reference>
<comment type="catalytic activity">
    <reaction evidence="8">
        <text>guanosine(9) in tRNA + S-adenosyl-L-methionine = N(1)-methylguanosine(9) in tRNA + S-adenosyl-L-homocysteine + H(+)</text>
        <dbReference type="Rhea" id="RHEA:43156"/>
        <dbReference type="Rhea" id="RHEA-COMP:10367"/>
        <dbReference type="Rhea" id="RHEA-COMP:10368"/>
        <dbReference type="ChEBI" id="CHEBI:15378"/>
        <dbReference type="ChEBI" id="CHEBI:57856"/>
        <dbReference type="ChEBI" id="CHEBI:59789"/>
        <dbReference type="ChEBI" id="CHEBI:73542"/>
        <dbReference type="ChEBI" id="CHEBI:74269"/>
        <dbReference type="EC" id="2.1.1.221"/>
    </reaction>
</comment>
<dbReference type="OrthoDB" id="278300at2759"/>
<organism evidence="11 12">
    <name type="scientific">Mucor lusitanicus CBS 277.49</name>
    <dbReference type="NCBI Taxonomy" id="747725"/>
    <lineage>
        <taxon>Eukaryota</taxon>
        <taxon>Fungi</taxon>
        <taxon>Fungi incertae sedis</taxon>
        <taxon>Mucoromycota</taxon>
        <taxon>Mucoromycotina</taxon>
        <taxon>Mucoromycetes</taxon>
        <taxon>Mucorales</taxon>
        <taxon>Mucorineae</taxon>
        <taxon>Mucoraceae</taxon>
        <taxon>Mucor</taxon>
    </lineage>
</organism>
<comment type="caution">
    <text evidence="11">The sequence shown here is derived from an EMBL/GenBank/DDBJ whole genome shotgun (WGS) entry which is preliminary data.</text>
</comment>
<dbReference type="PANTHER" id="PTHR13563:SF13">
    <property type="entry name" value="TRNA METHYLTRANSFERASE 10 HOMOLOG A"/>
    <property type="match status" value="1"/>
</dbReference>
<keyword evidence="3" id="KW-0489">Methyltransferase</keyword>
<dbReference type="GO" id="GO:0052905">
    <property type="term" value="F:tRNA (guanosine(9)-N1)-methyltransferase activity"/>
    <property type="evidence" value="ECO:0007669"/>
    <property type="project" value="UniProtKB-EC"/>
</dbReference>
<evidence type="ECO:0000256" key="8">
    <source>
        <dbReference type="ARBA" id="ARBA00048434"/>
    </source>
</evidence>
<proteinExistence type="predicted"/>
<dbReference type="Proteomes" id="UP000077051">
    <property type="component" value="Unassembled WGS sequence"/>
</dbReference>
<keyword evidence="5" id="KW-0949">S-adenosyl-L-methionine</keyword>
<keyword evidence="12" id="KW-1185">Reference proteome</keyword>
<keyword evidence="4" id="KW-0808">Transferase</keyword>
<dbReference type="STRING" id="747725.A0A168LHK0"/>
<dbReference type="InterPro" id="IPR007356">
    <property type="entry name" value="tRNA_m1G_MeTrfase_euk"/>
</dbReference>
<dbReference type="AlphaFoldDB" id="A0A168LHK0"/>
<dbReference type="InterPro" id="IPR028564">
    <property type="entry name" value="MT_TRM10-typ"/>
</dbReference>
<dbReference type="GO" id="GO:0005634">
    <property type="term" value="C:nucleus"/>
    <property type="evidence" value="ECO:0007669"/>
    <property type="project" value="TreeGrafter"/>
</dbReference>
<evidence type="ECO:0000256" key="1">
    <source>
        <dbReference type="ARBA" id="ARBA00012797"/>
    </source>
</evidence>
<feature type="domain" description="SAM-dependent MTase TRM10-type" evidence="10">
    <location>
        <begin position="1"/>
        <end position="105"/>
    </location>
</feature>
<evidence type="ECO:0000256" key="6">
    <source>
        <dbReference type="ARBA" id="ARBA00031792"/>
    </source>
</evidence>
<gene>
    <name evidence="11" type="ORF">MUCCIDRAFT_142264</name>
</gene>
<protein>
    <recommendedName>
        <fullName evidence="2">tRNA (guanine(9)-N1)-methyltransferase</fullName>
        <ecNumber evidence="1">2.1.1.221</ecNumber>
    </recommendedName>
    <alternativeName>
        <fullName evidence="7">tRNA methyltransferase 10</fullName>
    </alternativeName>
    <alternativeName>
        <fullName evidence="6">tRNA(m1G9)-methyltransferase</fullName>
    </alternativeName>
</protein>
<evidence type="ECO:0000259" key="10">
    <source>
        <dbReference type="PROSITE" id="PS51675"/>
    </source>
</evidence>